<feature type="transmembrane region" description="Helical" evidence="1">
    <location>
        <begin position="178"/>
        <end position="196"/>
    </location>
</feature>
<keyword evidence="1" id="KW-1133">Transmembrane helix</keyword>
<evidence type="ECO:0000313" key="3">
    <source>
        <dbReference type="Proteomes" id="UP000002613"/>
    </source>
</evidence>
<sequence>MRSEVNGALLTFSYGSFLLTYPNFGPISIKIVEALNANPYEFFSCFYLSHVLGIAFSSIFLDRVEKRIRLLKVTIPVLISSAFLTIFNHLAIFAIGFTMGVFIVILGSYFARFIKPWRRGKTFAFGAFMSNVYLFLLTKLTFLNLPVLVLLSILPLLLVFTIPNENFELRSSKINGKFVYFSLPVFVFYFVGGVMYGIMEKAFREAGISTHVLFYATLVILAGIVYDKVDRKIVAIAGLIALSASLLLFPSSLVYSAHLIQSSYAFVDVFAMMIWADISRVGSEAKQYGIGMLSITLPIYLGFLLSESFSFQLSTTIMIVLLVLSAFLLGSVEEPATTPEEYLRWLARR</sequence>
<feature type="transmembrane region" description="Helical" evidence="1">
    <location>
        <begin position="208"/>
        <end position="226"/>
    </location>
</feature>
<feature type="transmembrane region" description="Helical" evidence="1">
    <location>
        <begin position="148"/>
        <end position="166"/>
    </location>
</feature>
<dbReference type="HOGENOM" id="CLU_793669_0_0_2"/>
<feature type="transmembrane region" description="Helical" evidence="1">
    <location>
        <begin position="123"/>
        <end position="142"/>
    </location>
</feature>
<keyword evidence="1" id="KW-0812">Transmembrane</keyword>
<feature type="transmembrane region" description="Helical" evidence="1">
    <location>
        <begin position="92"/>
        <end position="111"/>
    </location>
</feature>
<name>D3RX22_FERPA</name>
<feature type="transmembrane region" description="Helical" evidence="1">
    <location>
        <begin position="259"/>
        <end position="276"/>
    </location>
</feature>
<dbReference type="PaxDb" id="589924-Ferp_0867"/>
<dbReference type="KEGG" id="fpl:Ferp_0867"/>
<feature type="transmembrane region" description="Helical" evidence="1">
    <location>
        <begin position="68"/>
        <end position="86"/>
    </location>
</feature>
<dbReference type="InterPro" id="IPR036259">
    <property type="entry name" value="MFS_trans_sf"/>
</dbReference>
<keyword evidence="3" id="KW-1185">Reference proteome</keyword>
<organism evidence="2 3">
    <name type="scientific">Ferroglobus placidus (strain DSM 10642 / AEDII12DO)</name>
    <dbReference type="NCBI Taxonomy" id="589924"/>
    <lineage>
        <taxon>Archaea</taxon>
        <taxon>Methanobacteriati</taxon>
        <taxon>Methanobacteriota</taxon>
        <taxon>Archaeoglobi</taxon>
        <taxon>Archaeoglobales</taxon>
        <taxon>Archaeoglobaceae</taxon>
        <taxon>Ferroglobus</taxon>
    </lineage>
</organism>
<feature type="transmembrane region" description="Helical" evidence="1">
    <location>
        <begin position="233"/>
        <end position="253"/>
    </location>
</feature>
<dbReference type="SUPFAM" id="SSF103473">
    <property type="entry name" value="MFS general substrate transporter"/>
    <property type="match status" value="1"/>
</dbReference>
<feature type="transmembrane region" description="Helical" evidence="1">
    <location>
        <begin position="311"/>
        <end position="329"/>
    </location>
</feature>
<reference evidence="2 3" key="2">
    <citation type="journal article" date="2011" name="Stand. Genomic Sci.">
        <title>Complete genome sequence of Ferroglobus placidus AEDII12DO.</title>
        <authorList>
            <person name="Anderson I."/>
            <person name="Risso C."/>
            <person name="Holmes D."/>
            <person name="Lucas S."/>
            <person name="Copeland A."/>
            <person name="Lapidus A."/>
            <person name="Cheng J.F."/>
            <person name="Bruce D."/>
            <person name="Goodwin L."/>
            <person name="Pitluck S."/>
            <person name="Saunders E."/>
            <person name="Brettin T."/>
            <person name="Detter J.C."/>
            <person name="Han C."/>
            <person name="Tapia R."/>
            <person name="Larimer F."/>
            <person name="Land M."/>
            <person name="Hauser L."/>
            <person name="Woyke T."/>
            <person name="Lovley D."/>
            <person name="Kyrpides N."/>
            <person name="Ivanova N."/>
        </authorList>
    </citation>
    <scope>NUCLEOTIDE SEQUENCE [LARGE SCALE GENOMIC DNA]</scope>
    <source>
        <strain evidence="3">DSM 10642 / AEDII12DO</strain>
    </source>
</reference>
<dbReference type="EMBL" id="CP001899">
    <property type="protein sequence ID" value="ADC65035.1"/>
    <property type="molecule type" value="Genomic_DNA"/>
</dbReference>
<evidence type="ECO:0000313" key="2">
    <source>
        <dbReference type="EMBL" id="ADC65035.1"/>
    </source>
</evidence>
<reference evidence="3" key="1">
    <citation type="submission" date="2010-02" db="EMBL/GenBank/DDBJ databases">
        <title>Complete sequence of Ferroglobus placidus DSM 10642.</title>
        <authorList>
            <consortium name="US DOE Joint Genome Institute"/>
            <person name="Lucas S."/>
            <person name="Copeland A."/>
            <person name="Lapidus A."/>
            <person name="Cheng J.-F."/>
            <person name="Bruce D."/>
            <person name="Goodwin L."/>
            <person name="Pitluck S."/>
            <person name="Saunders E."/>
            <person name="Brettin T."/>
            <person name="Detter J.C."/>
            <person name="Han C."/>
            <person name="Tapia R."/>
            <person name="Larimer F."/>
            <person name="Land M."/>
            <person name="Hauser L."/>
            <person name="Kyrpides N."/>
            <person name="Ivanova N."/>
            <person name="Holmes D."/>
            <person name="Lovley D."/>
            <person name="Kyrpides N."/>
            <person name="Anderson I.J."/>
            <person name="Woyke T."/>
        </authorList>
    </citation>
    <scope>NUCLEOTIDE SEQUENCE [LARGE SCALE GENOMIC DNA]</scope>
    <source>
        <strain evidence="3">DSM 10642 / AEDII12DO</strain>
    </source>
</reference>
<feature type="transmembrane region" description="Helical" evidence="1">
    <location>
        <begin position="288"/>
        <end position="305"/>
    </location>
</feature>
<dbReference type="Proteomes" id="UP000002613">
    <property type="component" value="Chromosome"/>
</dbReference>
<evidence type="ECO:0008006" key="4">
    <source>
        <dbReference type="Google" id="ProtNLM"/>
    </source>
</evidence>
<dbReference type="RefSeq" id="WP_012965378.1">
    <property type="nucleotide sequence ID" value="NC_013849.1"/>
</dbReference>
<accession>D3RX22</accession>
<dbReference type="AlphaFoldDB" id="D3RX22"/>
<dbReference type="GeneID" id="8778374"/>
<protein>
    <recommendedName>
        <fullName evidence="4">Major facilitator superfamily MFS_1</fullName>
    </recommendedName>
</protein>
<proteinExistence type="predicted"/>
<feature type="transmembrane region" description="Helical" evidence="1">
    <location>
        <begin position="40"/>
        <end position="61"/>
    </location>
</feature>
<dbReference type="STRING" id="589924.Ferp_0867"/>
<keyword evidence="1" id="KW-0472">Membrane</keyword>
<dbReference type="OrthoDB" id="384846at2157"/>
<gene>
    <name evidence="2" type="ordered locus">Ferp_0867</name>
</gene>
<evidence type="ECO:0000256" key="1">
    <source>
        <dbReference type="SAM" id="Phobius"/>
    </source>
</evidence>